<dbReference type="InterPro" id="IPR045865">
    <property type="entry name" value="ACT-like_dom_sf"/>
</dbReference>
<evidence type="ECO:0000256" key="8">
    <source>
        <dbReference type="PIRSR" id="PIRSR000726-1"/>
    </source>
</evidence>
<feature type="binding site" evidence="8">
    <location>
        <position position="118"/>
    </location>
    <ligand>
        <name>substrate</name>
    </ligand>
</feature>
<dbReference type="InterPro" id="IPR036393">
    <property type="entry name" value="AceGlu_kinase-like_sf"/>
</dbReference>
<dbReference type="PIRSF" id="PIRSF000726">
    <property type="entry name" value="Asp_kin"/>
    <property type="match status" value="1"/>
</dbReference>
<dbReference type="Pfam" id="PF22468">
    <property type="entry name" value="ACT_9"/>
    <property type="match status" value="1"/>
</dbReference>
<reference evidence="12" key="1">
    <citation type="submission" date="2021-01" db="EMBL/GenBank/DDBJ databases">
        <title>Description of Breznakiella homolactica.</title>
        <authorList>
            <person name="Song Y."/>
            <person name="Brune A."/>
        </authorList>
    </citation>
    <scope>NUCLEOTIDE SEQUENCE</scope>
    <source>
        <strain evidence="12">RmG30</strain>
    </source>
</reference>
<keyword evidence="3 9" id="KW-0808">Transferase</keyword>
<dbReference type="Gene3D" id="3.30.70.260">
    <property type="match status" value="2"/>
</dbReference>
<evidence type="ECO:0000256" key="6">
    <source>
        <dbReference type="ARBA" id="ARBA00022840"/>
    </source>
</evidence>
<feature type="binding site" evidence="8">
    <location>
        <position position="232"/>
    </location>
    <ligand>
        <name>ATP</name>
        <dbReference type="ChEBI" id="CHEBI:30616"/>
    </ligand>
</feature>
<dbReference type="PROSITE" id="PS00324">
    <property type="entry name" value="ASPARTOKINASE"/>
    <property type="match status" value="1"/>
</dbReference>
<comment type="pathway">
    <text evidence="1 10">Amino-acid biosynthesis; L-lysine biosynthesis via DAP pathway; (S)-tetrahydrodipicolinate from L-aspartate: step 1/4.</text>
</comment>
<dbReference type="InterPro" id="IPR042199">
    <property type="entry name" value="AsparK_Bifunc_asparK/hSer_DH"/>
</dbReference>
<dbReference type="InterPro" id="IPR002912">
    <property type="entry name" value="ACT_dom"/>
</dbReference>
<sequence length="460" mass="49931">MIVMKFGGSSVANAERIRNAAEIVKQFLPRKPVLVLSAMGDTTDHLLEAAEKALTAGTVSIKTIEQLHTKTIDSLGLKPQIHQEIKPLLEELNNLLVGISLIRELTPRTKDYLVSFGERLSVRVTAAYFKSVHIKAQAFDAWDAGFISDSNFTSAELTKESWEKIPQILCPLTDAGVLPVVTGFIAKDEGGNITTLGRGGSDLSATMIAAACRAEEAQVWKDVDGILTADPRLVKQARPVEAVTYEEAAELAYFGAQVLHPRAMQPCIRTGTPVRVKNSYNPAAPGTRIVASLDKKTGPVQALTSRKNVTLVDIVSTRMLGQYGFLEGVFSDFAKHRISVDMVATSEVSVSLTLDKSYDLGPLKKDLSRIASIEIKKDKAVVTIVGDVRRSSEILERSFGVCAGLGVQVQMVSQGASKVNISFIVNDTQADDVIRALHKTFFEEQNSSLPAEAQPKRSQP</sequence>
<dbReference type="KEGG" id="bhc:JFL75_07750"/>
<keyword evidence="10" id="KW-0028">Amino-acid biosynthesis</keyword>
<protein>
    <recommendedName>
        <fullName evidence="9">Aspartokinase</fullName>
        <ecNumber evidence="9">2.7.2.4</ecNumber>
    </recommendedName>
</protein>
<dbReference type="InterPro" id="IPR001048">
    <property type="entry name" value="Asp/Glu/Uridylate_kinase"/>
</dbReference>
<dbReference type="RefSeq" id="WP_215628106.1">
    <property type="nucleotide sequence ID" value="NZ_CP067089.2"/>
</dbReference>
<dbReference type="InterPro" id="IPR018042">
    <property type="entry name" value="Aspartate_kinase_CS"/>
</dbReference>
<dbReference type="CDD" id="cd04912">
    <property type="entry name" value="ACT_AKiii-LysC-EC-like_1"/>
    <property type="match status" value="1"/>
</dbReference>
<evidence type="ECO:0000259" key="11">
    <source>
        <dbReference type="PROSITE" id="PS51671"/>
    </source>
</evidence>
<dbReference type="UniPathway" id="UPA00050">
    <property type="reaction ID" value="UER00461"/>
</dbReference>
<dbReference type="Pfam" id="PF00696">
    <property type="entry name" value="AA_kinase"/>
    <property type="match status" value="1"/>
</dbReference>
<dbReference type="Gene3D" id="1.20.120.1320">
    <property type="entry name" value="Aspartokinase, catalytic domain"/>
    <property type="match status" value="1"/>
</dbReference>
<keyword evidence="6 8" id="KW-0067">ATP-binding</keyword>
<organism evidence="12 13">
    <name type="scientific">Breznakiella homolactica</name>
    <dbReference type="NCBI Taxonomy" id="2798577"/>
    <lineage>
        <taxon>Bacteria</taxon>
        <taxon>Pseudomonadati</taxon>
        <taxon>Spirochaetota</taxon>
        <taxon>Spirochaetia</taxon>
        <taxon>Spirochaetales</taxon>
        <taxon>Breznakiellaceae</taxon>
        <taxon>Breznakiella</taxon>
    </lineage>
</organism>
<dbReference type="SUPFAM" id="SSF53633">
    <property type="entry name" value="Carbamate kinase-like"/>
    <property type="match status" value="1"/>
</dbReference>
<dbReference type="GO" id="GO:0009089">
    <property type="term" value="P:lysine biosynthetic process via diaminopimelate"/>
    <property type="evidence" value="ECO:0007669"/>
    <property type="project" value="UniProtKB-UniPathway"/>
</dbReference>
<comment type="pathway">
    <text evidence="10">Amino-acid biosynthesis; L-threonine biosynthesis; L-threonine from L-aspartate: step 1/5.</text>
</comment>
<keyword evidence="13" id="KW-1185">Reference proteome</keyword>
<evidence type="ECO:0000256" key="4">
    <source>
        <dbReference type="ARBA" id="ARBA00022741"/>
    </source>
</evidence>
<dbReference type="NCBIfam" id="TIGR00657">
    <property type="entry name" value="asp_kinases"/>
    <property type="match status" value="1"/>
</dbReference>
<accession>A0A7T7XQU7</accession>
<dbReference type="InterPro" id="IPR054352">
    <property type="entry name" value="ACT_Aspartokinase"/>
</dbReference>
<name>A0A7T7XQU7_9SPIR</name>
<dbReference type="GO" id="GO:0009090">
    <property type="term" value="P:homoserine biosynthetic process"/>
    <property type="evidence" value="ECO:0007669"/>
    <property type="project" value="TreeGrafter"/>
</dbReference>
<feature type="domain" description="ACT" evidence="11">
    <location>
        <begin position="314"/>
        <end position="393"/>
    </location>
</feature>
<dbReference type="UniPathway" id="UPA00034">
    <property type="reaction ID" value="UER00015"/>
</dbReference>
<evidence type="ECO:0000313" key="12">
    <source>
        <dbReference type="EMBL" id="QQO10801.1"/>
    </source>
</evidence>
<dbReference type="PROSITE" id="PS51671">
    <property type="entry name" value="ACT"/>
    <property type="match status" value="1"/>
</dbReference>
<proteinExistence type="inferred from homology"/>
<evidence type="ECO:0000256" key="1">
    <source>
        <dbReference type="ARBA" id="ARBA00004766"/>
    </source>
</evidence>
<evidence type="ECO:0000256" key="5">
    <source>
        <dbReference type="ARBA" id="ARBA00022777"/>
    </source>
</evidence>
<dbReference type="InterPro" id="IPR005260">
    <property type="entry name" value="Asp_kin_monofn"/>
</dbReference>
<comment type="catalytic activity">
    <reaction evidence="7 9">
        <text>L-aspartate + ATP = 4-phospho-L-aspartate + ADP</text>
        <dbReference type="Rhea" id="RHEA:23776"/>
        <dbReference type="ChEBI" id="CHEBI:29991"/>
        <dbReference type="ChEBI" id="CHEBI:30616"/>
        <dbReference type="ChEBI" id="CHEBI:57535"/>
        <dbReference type="ChEBI" id="CHEBI:456216"/>
        <dbReference type="EC" id="2.7.2.4"/>
    </reaction>
</comment>
<dbReference type="UniPathway" id="UPA00051">
    <property type="reaction ID" value="UER00462"/>
</dbReference>
<dbReference type="SUPFAM" id="SSF55021">
    <property type="entry name" value="ACT-like"/>
    <property type="match status" value="2"/>
</dbReference>
<keyword evidence="5 9" id="KW-0418">Kinase</keyword>
<gene>
    <name evidence="12" type="ORF">JFL75_07750</name>
</gene>
<dbReference type="Proteomes" id="UP000595917">
    <property type="component" value="Chromosome"/>
</dbReference>
<dbReference type="GO" id="GO:0005524">
    <property type="term" value="F:ATP binding"/>
    <property type="evidence" value="ECO:0007669"/>
    <property type="project" value="UniProtKB-KW"/>
</dbReference>
<dbReference type="EC" id="2.7.2.4" evidence="9"/>
<keyword evidence="4 8" id="KW-0547">Nucleotide-binding</keyword>
<dbReference type="InterPro" id="IPR001341">
    <property type="entry name" value="Asp_kinase"/>
</dbReference>
<evidence type="ECO:0000313" key="13">
    <source>
        <dbReference type="Proteomes" id="UP000595917"/>
    </source>
</evidence>
<dbReference type="AlphaFoldDB" id="A0A7T7XQU7"/>
<evidence type="ECO:0000256" key="3">
    <source>
        <dbReference type="ARBA" id="ARBA00022679"/>
    </source>
</evidence>
<evidence type="ECO:0000256" key="7">
    <source>
        <dbReference type="ARBA" id="ARBA00047872"/>
    </source>
</evidence>
<dbReference type="GO" id="GO:0009088">
    <property type="term" value="P:threonine biosynthetic process"/>
    <property type="evidence" value="ECO:0007669"/>
    <property type="project" value="UniProtKB-UniPathway"/>
</dbReference>
<evidence type="ECO:0000256" key="10">
    <source>
        <dbReference type="RuleBase" id="RU004249"/>
    </source>
</evidence>
<feature type="binding site" evidence="8">
    <location>
        <position position="43"/>
    </location>
    <ligand>
        <name>substrate</name>
    </ligand>
</feature>
<comment type="similarity">
    <text evidence="2 9">Belongs to the aspartokinase family.</text>
</comment>
<dbReference type="GO" id="GO:0005829">
    <property type="term" value="C:cytosol"/>
    <property type="evidence" value="ECO:0007669"/>
    <property type="project" value="TreeGrafter"/>
</dbReference>
<evidence type="ECO:0000256" key="9">
    <source>
        <dbReference type="RuleBase" id="RU003448"/>
    </source>
</evidence>
<evidence type="ECO:0000256" key="2">
    <source>
        <dbReference type="ARBA" id="ARBA00010122"/>
    </source>
</evidence>
<dbReference type="Gene3D" id="3.40.1160.10">
    <property type="entry name" value="Acetylglutamate kinase-like"/>
    <property type="match status" value="1"/>
</dbReference>
<dbReference type="EMBL" id="CP067089">
    <property type="protein sequence ID" value="QQO10801.1"/>
    <property type="molecule type" value="Genomic_DNA"/>
</dbReference>
<feature type="binding site" evidence="8">
    <location>
        <begin position="5"/>
        <end position="8"/>
    </location>
    <ligand>
        <name>ATP</name>
        <dbReference type="ChEBI" id="CHEBI:30616"/>
    </ligand>
</feature>
<dbReference type="PANTHER" id="PTHR21499:SF59">
    <property type="entry name" value="ASPARTOKINASE"/>
    <property type="match status" value="1"/>
</dbReference>
<dbReference type="GO" id="GO:0004072">
    <property type="term" value="F:aspartate kinase activity"/>
    <property type="evidence" value="ECO:0007669"/>
    <property type="project" value="UniProtKB-EC"/>
</dbReference>
<dbReference type="PANTHER" id="PTHR21499">
    <property type="entry name" value="ASPARTATE KINASE"/>
    <property type="match status" value="1"/>
</dbReference>
<comment type="pathway">
    <text evidence="10">Amino-acid biosynthesis; L-methionine biosynthesis via de novo pathway; L-homoserine from L-aspartate: step 1/3.</text>
</comment>